<dbReference type="EMBL" id="CM000784">
    <property type="protein sequence ID" value="AQL00302.1"/>
    <property type="molecule type" value="Genomic_DNA"/>
</dbReference>
<evidence type="ECO:0000256" key="3">
    <source>
        <dbReference type="ARBA" id="ARBA00025223"/>
    </source>
</evidence>
<evidence type="ECO:0000256" key="1">
    <source>
        <dbReference type="ARBA" id="ARBA00010020"/>
    </source>
</evidence>
<comment type="function">
    <text evidence="3">Involved in regulation of actin and microtubule organization. Part of a WAVE complex that activates the Arp2/3 complex.</text>
</comment>
<evidence type="ECO:0000313" key="5">
    <source>
        <dbReference type="EMBL" id="AQL00302.1"/>
    </source>
</evidence>
<sequence length="252" mass="28089">MDAEAGEAGVQQPAGAASTSTAAVPFDRSSSRLGAPGAESFDGALRELKDLRSQLHEAADCCAKAFLSTDKKKMILEGTKGYICDAVVAVIDHLGTVSSKLEHKLQERTEVAQTERKINFLKQVIFGPELHSSLSLRFYQEISIDICMRQGFAVVCSLRQRLLTCEQYAVSLKLLSVRGDPDAIRYHRRYISQLKMVHDFRKLLAQQYLELPSLSSHMMFNQPSDVHVVLGDHKKKGNHGSNILSFLKKTRR</sequence>
<gene>
    <name evidence="5" type="ORF">ZEAMMB73_Zm00001d012690</name>
</gene>
<dbReference type="OMA" id="ISIDICM"/>
<evidence type="ECO:0000256" key="4">
    <source>
        <dbReference type="SAM" id="MobiDB-lite"/>
    </source>
</evidence>
<reference evidence="5" key="1">
    <citation type="submission" date="2015-12" db="EMBL/GenBank/DDBJ databases">
        <title>Update maize B73 reference genome by single molecule sequencing technologies.</title>
        <authorList>
            <consortium name="Maize Genome Sequencing Project"/>
            <person name="Ware D."/>
        </authorList>
    </citation>
    <scope>NUCLEOTIDE SEQUENCE</scope>
    <source>
        <tissue evidence="5">Seedling</tissue>
    </source>
</reference>
<dbReference type="Gene3D" id="6.10.140.1620">
    <property type="match status" value="1"/>
</dbReference>
<organism evidence="5">
    <name type="scientific">Zea mays</name>
    <name type="common">Maize</name>
    <dbReference type="NCBI Taxonomy" id="4577"/>
    <lineage>
        <taxon>Eukaryota</taxon>
        <taxon>Viridiplantae</taxon>
        <taxon>Streptophyta</taxon>
        <taxon>Embryophyta</taxon>
        <taxon>Tracheophyta</taxon>
        <taxon>Spermatophyta</taxon>
        <taxon>Magnoliopsida</taxon>
        <taxon>Liliopsida</taxon>
        <taxon>Poales</taxon>
        <taxon>Poaceae</taxon>
        <taxon>PACMAD clade</taxon>
        <taxon>Panicoideae</taxon>
        <taxon>Andropogonodae</taxon>
        <taxon>Andropogoneae</taxon>
        <taxon>Tripsacinae</taxon>
        <taxon>Zea</taxon>
    </lineage>
</organism>
<dbReference type="IntAct" id="A0A1D6GB32">
    <property type="interactions" value="1"/>
</dbReference>
<protein>
    <submittedName>
        <fullName evidence="5">Protein ABIL3</fullName>
    </submittedName>
</protein>
<dbReference type="PANTHER" id="PTHR10460:SF11">
    <property type="entry name" value="PROTEIN ABIL5-RELATED"/>
    <property type="match status" value="1"/>
</dbReference>
<proteinExistence type="inferred from homology"/>
<dbReference type="AlphaFoldDB" id="A0A1D6GB32"/>
<feature type="region of interest" description="Disordered" evidence="4">
    <location>
        <begin position="1"/>
        <end position="35"/>
    </location>
</feature>
<dbReference type="InterPro" id="IPR028457">
    <property type="entry name" value="ABI"/>
</dbReference>
<evidence type="ECO:0000256" key="2">
    <source>
        <dbReference type="ARBA" id="ARBA00011513"/>
    </source>
</evidence>
<dbReference type="STRING" id="4577.A0A1D6GB32"/>
<accession>A0A1D6GB32</accession>
<dbReference type="SMR" id="A0A1D6GB32"/>
<dbReference type="PANTHER" id="PTHR10460">
    <property type="entry name" value="ABL INTERACTOR FAMILY MEMBER"/>
    <property type="match status" value="1"/>
</dbReference>
<dbReference type="ExpressionAtlas" id="A0A1D6GB32">
    <property type="expression patterns" value="baseline and differential"/>
</dbReference>
<name>A0A1D6GB32_MAIZE</name>
<comment type="subunit">
    <text evidence="2">Binds SCAR.</text>
</comment>
<comment type="similarity">
    <text evidence="1">Belongs to the ABI family.</text>
</comment>